<evidence type="ECO:0000256" key="3">
    <source>
        <dbReference type="ARBA" id="ARBA00022692"/>
    </source>
</evidence>
<proteinExistence type="inferred from homology"/>
<dbReference type="InterPro" id="IPR020846">
    <property type="entry name" value="MFS_dom"/>
</dbReference>
<dbReference type="Proteomes" id="UP000053095">
    <property type="component" value="Unassembled WGS sequence"/>
</dbReference>
<keyword evidence="9" id="KW-1185">Reference proteome</keyword>
<evidence type="ECO:0000313" key="8">
    <source>
        <dbReference type="EMBL" id="GAM41936.1"/>
    </source>
</evidence>
<feature type="transmembrane region" description="Helical" evidence="6">
    <location>
        <begin position="429"/>
        <end position="450"/>
    </location>
</feature>
<keyword evidence="3 6" id="KW-0812">Transmembrane</keyword>
<keyword evidence="4 6" id="KW-1133">Transmembrane helix</keyword>
<evidence type="ECO:0000259" key="7">
    <source>
        <dbReference type="PROSITE" id="PS50850"/>
    </source>
</evidence>
<feature type="transmembrane region" description="Helical" evidence="6">
    <location>
        <begin position="138"/>
        <end position="162"/>
    </location>
</feature>
<feature type="transmembrane region" description="Helical" evidence="6">
    <location>
        <begin position="206"/>
        <end position="227"/>
    </location>
</feature>
<dbReference type="GO" id="GO:0016020">
    <property type="term" value="C:membrane"/>
    <property type="evidence" value="ECO:0007669"/>
    <property type="project" value="UniProtKB-SubCell"/>
</dbReference>
<reference evidence="9" key="1">
    <citation type="journal article" date="2015" name="Genome Announc.">
        <title>Draft genome sequence of Talaromyces cellulolyticus strain Y-94, a source of lignocellulosic biomass-degrading enzymes.</title>
        <authorList>
            <person name="Fujii T."/>
            <person name="Koike H."/>
            <person name="Sawayama S."/>
            <person name="Yano S."/>
            <person name="Inoue H."/>
        </authorList>
    </citation>
    <scope>NUCLEOTIDE SEQUENCE [LARGE SCALE GENOMIC DNA]</scope>
    <source>
        <strain evidence="9">Y-94</strain>
    </source>
</reference>
<dbReference type="PROSITE" id="PS00217">
    <property type="entry name" value="SUGAR_TRANSPORT_2"/>
    <property type="match status" value="1"/>
</dbReference>
<dbReference type="InterPro" id="IPR005828">
    <property type="entry name" value="MFS_sugar_transport-like"/>
</dbReference>
<feature type="transmembrane region" description="Helical" evidence="6">
    <location>
        <begin position="334"/>
        <end position="354"/>
    </location>
</feature>
<dbReference type="EMBL" id="DF933838">
    <property type="protein sequence ID" value="GAM41936.1"/>
    <property type="molecule type" value="Genomic_DNA"/>
</dbReference>
<comment type="similarity">
    <text evidence="2">Belongs to the major facilitator superfamily. Sugar transporter (TC 2.A.1.1) family.</text>
</comment>
<dbReference type="PANTHER" id="PTHR48022:SF2">
    <property type="entry name" value="PLASTIDIC GLUCOSE TRANSPORTER 4"/>
    <property type="match status" value="1"/>
</dbReference>
<evidence type="ECO:0000256" key="1">
    <source>
        <dbReference type="ARBA" id="ARBA00004141"/>
    </source>
</evidence>
<dbReference type="AlphaFoldDB" id="A0A6V8HJF4"/>
<dbReference type="InterPro" id="IPR050360">
    <property type="entry name" value="MFS_Sugar_Transporters"/>
</dbReference>
<feature type="transmembrane region" description="Helical" evidence="6">
    <location>
        <begin position="387"/>
        <end position="408"/>
    </location>
</feature>
<dbReference type="GO" id="GO:0005351">
    <property type="term" value="F:carbohydrate:proton symporter activity"/>
    <property type="evidence" value="ECO:0007669"/>
    <property type="project" value="TreeGrafter"/>
</dbReference>
<protein>
    <recommendedName>
        <fullName evidence="7">Major facilitator superfamily (MFS) profile domain-containing protein</fullName>
    </recommendedName>
</protein>
<keyword evidence="5 6" id="KW-0472">Membrane</keyword>
<feature type="transmembrane region" description="Helical" evidence="6">
    <location>
        <begin position="462"/>
        <end position="480"/>
    </location>
</feature>
<dbReference type="PANTHER" id="PTHR48022">
    <property type="entry name" value="PLASTIDIC GLUCOSE TRANSPORTER 4"/>
    <property type="match status" value="1"/>
</dbReference>
<feature type="domain" description="Major facilitator superfamily (MFS) profile" evidence="7">
    <location>
        <begin position="36"/>
        <end position="484"/>
    </location>
</feature>
<evidence type="ECO:0000256" key="2">
    <source>
        <dbReference type="ARBA" id="ARBA00010992"/>
    </source>
</evidence>
<dbReference type="PROSITE" id="PS50850">
    <property type="entry name" value="MFS"/>
    <property type="match status" value="1"/>
</dbReference>
<dbReference type="Pfam" id="PF00083">
    <property type="entry name" value="Sugar_tr"/>
    <property type="match status" value="1"/>
</dbReference>
<dbReference type="SUPFAM" id="SSF103473">
    <property type="entry name" value="MFS general substrate transporter"/>
    <property type="match status" value="1"/>
</dbReference>
<sequence>MKSEKLMHLENATVAPAPDLSLELGKLRATRTMIYFSIWIALSAWLTMFDFSYGGIVLAMDPFKQSFGHCQSTESSSDICELSAVQQSLVSVTSIFMGLGGGFGGVVATYIGRRGTMQVGCVVTAIGAAGMLGTSGNYLNYMACKCIGGVGIGLIFSSATVYGAECVYPKQRGFLLSLFNIGQALGSLTAAAVCAGTAHLQSDWSWKTPISCQIPLGLLIAISFFYFPESPRWLLLNKKPDLARSSLSRFYQMEPDCDMINQQLETIQKYIDLEQNNRNSVRPLDIFRSANARRTLISTLVLVGLAITGIAFITPYATLFLGNIGVKNPYLDNVYIGVCTFAGALAGPIVIEYAGRRIAMLAGYTGMALCMLILASVNSGLGEQNKAAQQVLVAFVCIWSFVFGSTVGPASWVSAPEMHSVQLRTYGQAFSIAIYQIFAFAASFWSPYMFNAGYGNMGTSVGYYYFGVSVAVLVLIFLYMPETSVLTLEQIDDYFLSDDPAWRTSLRKNKLLCSKPQSDDKHSLDSAC</sequence>
<dbReference type="InterPro" id="IPR036259">
    <property type="entry name" value="MFS_trans_sf"/>
</dbReference>
<feature type="transmembrane region" description="Helical" evidence="6">
    <location>
        <begin position="361"/>
        <end position="381"/>
    </location>
</feature>
<gene>
    <name evidence="8" type="ORF">TCE0_042f15457</name>
</gene>
<feature type="transmembrane region" description="Helical" evidence="6">
    <location>
        <begin position="115"/>
        <end position="132"/>
    </location>
</feature>
<feature type="transmembrane region" description="Helical" evidence="6">
    <location>
        <begin position="89"/>
        <end position="108"/>
    </location>
</feature>
<evidence type="ECO:0000256" key="6">
    <source>
        <dbReference type="SAM" id="Phobius"/>
    </source>
</evidence>
<feature type="transmembrane region" description="Helical" evidence="6">
    <location>
        <begin position="174"/>
        <end position="200"/>
    </location>
</feature>
<comment type="subcellular location">
    <subcellularLocation>
        <location evidence="1">Membrane</location>
        <topology evidence="1">Multi-pass membrane protein</topology>
    </subcellularLocation>
</comment>
<accession>A0A6V8HJF4</accession>
<feature type="transmembrane region" description="Helical" evidence="6">
    <location>
        <begin position="296"/>
        <end position="322"/>
    </location>
</feature>
<feature type="transmembrane region" description="Helical" evidence="6">
    <location>
        <begin position="34"/>
        <end position="56"/>
    </location>
</feature>
<evidence type="ECO:0000256" key="5">
    <source>
        <dbReference type="ARBA" id="ARBA00023136"/>
    </source>
</evidence>
<dbReference type="Gene3D" id="1.20.1250.20">
    <property type="entry name" value="MFS general substrate transporter like domains"/>
    <property type="match status" value="1"/>
</dbReference>
<dbReference type="InterPro" id="IPR005829">
    <property type="entry name" value="Sugar_transporter_CS"/>
</dbReference>
<organism evidence="8 9">
    <name type="scientific">Talaromyces pinophilus</name>
    <name type="common">Penicillium pinophilum</name>
    <dbReference type="NCBI Taxonomy" id="128442"/>
    <lineage>
        <taxon>Eukaryota</taxon>
        <taxon>Fungi</taxon>
        <taxon>Dikarya</taxon>
        <taxon>Ascomycota</taxon>
        <taxon>Pezizomycotina</taxon>
        <taxon>Eurotiomycetes</taxon>
        <taxon>Eurotiomycetidae</taxon>
        <taxon>Eurotiales</taxon>
        <taxon>Trichocomaceae</taxon>
        <taxon>Talaromyces</taxon>
        <taxon>Talaromyces sect. Talaromyces</taxon>
    </lineage>
</organism>
<evidence type="ECO:0000256" key="4">
    <source>
        <dbReference type="ARBA" id="ARBA00022989"/>
    </source>
</evidence>
<comment type="caution">
    <text evidence="8">The sequence shown here is derived from an EMBL/GenBank/DDBJ whole genome shotgun (WGS) entry which is preliminary data.</text>
</comment>
<name>A0A6V8HJF4_TALPI</name>
<evidence type="ECO:0000313" key="9">
    <source>
        <dbReference type="Proteomes" id="UP000053095"/>
    </source>
</evidence>